<accession>A0ABV2SYX4</accession>
<name>A0ABV2SYX4_9BACT</name>
<keyword evidence="1" id="KW-1133">Transmembrane helix</keyword>
<feature type="transmembrane region" description="Helical" evidence="1">
    <location>
        <begin position="115"/>
        <end position="135"/>
    </location>
</feature>
<proteinExistence type="predicted"/>
<gene>
    <name evidence="2" type="ORF">ABR189_01255</name>
</gene>
<evidence type="ECO:0000313" key="2">
    <source>
        <dbReference type="EMBL" id="MET6995969.1"/>
    </source>
</evidence>
<keyword evidence="1" id="KW-0472">Membrane</keyword>
<dbReference type="RefSeq" id="WP_354658616.1">
    <property type="nucleotide sequence ID" value="NZ_JBEXAC010000001.1"/>
</dbReference>
<dbReference type="Proteomes" id="UP001549749">
    <property type="component" value="Unassembled WGS sequence"/>
</dbReference>
<organism evidence="2 3">
    <name type="scientific">Chitinophaga defluvii</name>
    <dbReference type="NCBI Taxonomy" id="3163343"/>
    <lineage>
        <taxon>Bacteria</taxon>
        <taxon>Pseudomonadati</taxon>
        <taxon>Bacteroidota</taxon>
        <taxon>Chitinophagia</taxon>
        <taxon>Chitinophagales</taxon>
        <taxon>Chitinophagaceae</taxon>
        <taxon>Chitinophaga</taxon>
    </lineage>
</organism>
<evidence type="ECO:0000256" key="1">
    <source>
        <dbReference type="SAM" id="Phobius"/>
    </source>
</evidence>
<reference evidence="2 3" key="1">
    <citation type="submission" date="2024-06" db="EMBL/GenBank/DDBJ databases">
        <title>Chitinophaga defluvii sp. nov., isolated from municipal sewage.</title>
        <authorList>
            <person name="Zhang L."/>
        </authorList>
    </citation>
    <scope>NUCLEOTIDE SEQUENCE [LARGE SCALE GENOMIC DNA]</scope>
    <source>
        <strain evidence="2 3">H8</strain>
    </source>
</reference>
<evidence type="ECO:0000313" key="3">
    <source>
        <dbReference type="Proteomes" id="UP001549749"/>
    </source>
</evidence>
<sequence>MSAIALNNIDPEDIDDLLIRVTHSFNITLEPNECKGISTFGELSDLIIKKTQGININDCTTQQAFYKIRSAIVNTLSLDNTMITPKTLLENIFPRKGRIRQIRTMEKTLGFKLRVLRPAHLTSAVLLIILFASIILLFTSWLLGLTMLLITTAGFYIATKTGKELNLKTVGEIVAVMAQEEYKKSRRYPQTVNKKEIEKLLIDWFSRELDISKSKLTKDATF</sequence>
<evidence type="ECO:0008006" key="4">
    <source>
        <dbReference type="Google" id="ProtNLM"/>
    </source>
</evidence>
<feature type="transmembrane region" description="Helical" evidence="1">
    <location>
        <begin position="141"/>
        <end position="158"/>
    </location>
</feature>
<keyword evidence="3" id="KW-1185">Reference proteome</keyword>
<keyword evidence="1" id="KW-0812">Transmembrane</keyword>
<comment type="caution">
    <text evidence="2">The sequence shown here is derived from an EMBL/GenBank/DDBJ whole genome shotgun (WGS) entry which is preliminary data.</text>
</comment>
<dbReference type="EMBL" id="JBEXAC010000001">
    <property type="protein sequence ID" value="MET6995969.1"/>
    <property type="molecule type" value="Genomic_DNA"/>
</dbReference>
<protein>
    <recommendedName>
        <fullName evidence="4">Acyl carrier protein</fullName>
    </recommendedName>
</protein>